<accession>A0A1Q5TZL5</accession>
<dbReference type="RefSeq" id="WP_074022158.1">
    <property type="nucleotide sequence ID" value="NZ_CAWNAG010000001.1"/>
</dbReference>
<protein>
    <submittedName>
        <fullName evidence="1">Uncharacterized protein</fullName>
    </submittedName>
</protein>
<reference evidence="1 2" key="1">
    <citation type="submission" date="2016-09" db="EMBL/GenBank/DDBJ databases">
        <title>Xenorhabdus thuongxuanensis sp. nov. and Xenorhabdus eapokensis sp. nov., isolated from Steinernema species.</title>
        <authorList>
            <person name="Kaempfer P."/>
            <person name="Tobias N.J."/>
            <person name="Phan Ke L."/>
            <person name="Bode H.B."/>
            <person name="Glaeser S.P."/>
        </authorList>
    </citation>
    <scope>NUCLEOTIDE SEQUENCE [LARGE SCALE GENOMIC DNA]</scope>
    <source>
        <strain evidence="1 2">DL20</strain>
    </source>
</reference>
<comment type="caution">
    <text evidence="1">The sequence shown here is derived from an EMBL/GenBank/DDBJ whole genome shotgun (WGS) entry which is preliminary data.</text>
</comment>
<evidence type="ECO:0000313" key="2">
    <source>
        <dbReference type="Proteomes" id="UP000186268"/>
    </source>
</evidence>
<organism evidence="1 2">
    <name type="scientific">Xenorhabdus eapokensis</name>
    <dbReference type="NCBI Taxonomy" id="1873482"/>
    <lineage>
        <taxon>Bacteria</taxon>
        <taxon>Pseudomonadati</taxon>
        <taxon>Pseudomonadota</taxon>
        <taxon>Gammaproteobacteria</taxon>
        <taxon>Enterobacterales</taxon>
        <taxon>Morganellaceae</taxon>
        <taxon>Xenorhabdus</taxon>
    </lineage>
</organism>
<dbReference type="OrthoDB" id="6447150at2"/>
<name>A0A1Q5TZL5_9GAMM</name>
<keyword evidence="2" id="KW-1185">Reference proteome</keyword>
<dbReference type="EMBL" id="MKGQ01000001">
    <property type="protein sequence ID" value="OKP05663.1"/>
    <property type="molecule type" value="Genomic_DNA"/>
</dbReference>
<dbReference type="Proteomes" id="UP000186268">
    <property type="component" value="Unassembled WGS sequence"/>
</dbReference>
<evidence type="ECO:0000313" key="1">
    <source>
        <dbReference type="EMBL" id="OKP05663.1"/>
    </source>
</evidence>
<gene>
    <name evidence="1" type="ORF">Xedl_00145</name>
</gene>
<dbReference type="AlphaFoldDB" id="A0A1Q5TZL5"/>
<proteinExistence type="predicted"/>
<sequence>MKDPIITIEIPKSIAKKLAGIDKEVPTGMLSGFVANIAIDGLLSVNFPESDVIVRITDD</sequence>